<dbReference type="Proteomes" id="UP000700596">
    <property type="component" value="Unassembled WGS sequence"/>
</dbReference>
<feature type="region of interest" description="Disordered" evidence="1">
    <location>
        <begin position="1"/>
        <end position="58"/>
    </location>
</feature>
<feature type="compositionally biased region" description="Polar residues" evidence="1">
    <location>
        <begin position="1"/>
        <end position="11"/>
    </location>
</feature>
<evidence type="ECO:0000313" key="3">
    <source>
        <dbReference type="Proteomes" id="UP000700596"/>
    </source>
</evidence>
<dbReference type="AlphaFoldDB" id="A0A9P9E8T8"/>
<feature type="region of interest" description="Disordered" evidence="1">
    <location>
        <begin position="119"/>
        <end position="262"/>
    </location>
</feature>
<dbReference type="EMBL" id="JAGMWT010000003">
    <property type="protein sequence ID" value="KAH7132056.1"/>
    <property type="molecule type" value="Genomic_DNA"/>
</dbReference>
<feature type="compositionally biased region" description="Basic residues" evidence="1">
    <location>
        <begin position="252"/>
        <end position="262"/>
    </location>
</feature>
<feature type="compositionally biased region" description="Polar residues" evidence="1">
    <location>
        <begin position="180"/>
        <end position="190"/>
    </location>
</feature>
<feature type="compositionally biased region" description="Basic and acidic residues" evidence="1">
    <location>
        <begin position="33"/>
        <end position="45"/>
    </location>
</feature>
<organism evidence="2 3">
    <name type="scientific">Dendryphion nanum</name>
    <dbReference type="NCBI Taxonomy" id="256645"/>
    <lineage>
        <taxon>Eukaryota</taxon>
        <taxon>Fungi</taxon>
        <taxon>Dikarya</taxon>
        <taxon>Ascomycota</taxon>
        <taxon>Pezizomycotina</taxon>
        <taxon>Dothideomycetes</taxon>
        <taxon>Pleosporomycetidae</taxon>
        <taxon>Pleosporales</taxon>
        <taxon>Torulaceae</taxon>
        <taxon>Dendryphion</taxon>
    </lineage>
</organism>
<feature type="compositionally biased region" description="Polar residues" evidence="1">
    <location>
        <begin position="236"/>
        <end position="248"/>
    </location>
</feature>
<accession>A0A9P9E8T8</accession>
<gene>
    <name evidence="2" type="ORF">B0J11DRAFT_215962</name>
</gene>
<protein>
    <submittedName>
        <fullName evidence="2">Uncharacterized protein</fullName>
    </submittedName>
</protein>
<name>A0A9P9E8T8_9PLEO</name>
<feature type="compositionally biased region" description="Polar residues" evidence="1">
    <location>
        <begin position="136"/>
        <end position="147"/>
    </location>
</feature>
<evidence type="ECO:0000256" key="1">
    <source>
        <dbReference type="SAM" id="MobiDB-lite"/>
    </source>
</evidence>
<keyword evidence="3" id="KW-1185">Reference proteome</keyword>
<dbReference type="OrthoDB" id="10609824at2759"/>
<evidence type="ECO:0000313" key="2">
    <source>
        <dbReference type="EMBL" id="KAH7132056.1"/>
    </source>
</evidence>
<proteinExistence type="predicted"/>
<sequence length="262" mass="29002">MAPSSTDSNLNFVYKLRDHRPISHESSSQERTPTSERDGRVDSNEIRGCGIWSDPHSAQPPMYPAYIDAHELDDGSRPPQMTLQSLSVVAASTVSAPTPRHLDYIQQLGPGIFRAEDVEQLINPPNRDQRRRPTVISENRSNSSNYVSARLCSTDGTEKTEHENNNDGDGESPRAHSEYFTPSHTPSHHSLGTIEGEPAAGQPPGSPNPFSTYHLYDEEQRELALASFDASFPGLSDNQRNEQLQRLASQPRGHRPSPRGAE</sequence>
<feature type="compositionally biased region" description="Basic and acidic residues" evidence="1">
    <location>
        <begin position="156"/>
        <end position="177"/>
    </location>
</feature>
<reference evidence="2" key="1">
    <citation type="journal article" date="2021" name="Nat. Commun.">
        <title>Genetic determinants of endophytism in the Arabidopsis root mycobiome.</title>
        <authorList>
            <person name="Mesny F."/>
            <person name="Miyauchi S."/>
            <person name="Thiergart T."/>
            <person name="Pickel B."/>
            <person name="Atanasova L."/>
            <person name="Karlsson M."/>
            <person name="Huettel B."/>
            <person name="Barry K.W."/>
            <person name="Haridas S."/>
            <person name="Chen C."/>
            <person name="Bauer D."/>
            <person name="Andreopoulos W."/>
            <person name="Pangilinan J."/>
            <person name="LaButti K."/>
            <person name="Riley R."/>
            <person name="Lipzen A."/>
            <person name="Clum A."/>
            <person name="Drula E."/>
            <person name="Henrissat B."/>
            <person name="Kohler A."/>
            <person name="Grigoriev I.V."/>
            <person name="Martin F.M."/>
            <person name="Hacquard S."/>
        </authorList>
    </citation>
    <scope>NUCLEOTIDE SEQUENCE</scope>
    <source>
        <strain evidence="2">MPI-CAGE-CH-0243</strain>
    </source>
</reference>
<comment type="caution">
    <text evidence="2">The sequence shown here is derived from an EMBL/GenBank/DDBJ whole genome shotgun (WGS) entry which is preliminary data.</text>
</comment>